<dbReference type="Gene3D" id="3.60.130.10">
    <property type="entry name" value="Clavaminate synthase-like"/>
    <property type="match status" value="1"/>
</dbReference>
<reference evidence="8 9" key="1">
    <citation type="submission" date="2018-05" db="EMBL/GenBank/DDBJ databases">
        <title>Whole genome sequencing for identification of molecular markers to develop diagnostic detection tools for the regulated plant pathogen Lachnellula willkommii.</title>
        <authorList>
            <person name="Giroux E."/>
            <person name="Bilodeau G."/>
        </authorList>
    </citation>
    <scope>NUCLEOTIDE SEQUENCE [LARGE SCALE GENOMIC DNA]</scope>
    <source>
        <strain evidence="8 9">CBS 203.66</strain>
    </source>
</reference>
<comment type="similarity">
    <text evidence="2">Belongs to the TfdA dioxygenase family.</text>
</comment>
<dbReference type="FunFam" id="3.60.130.10:FF:000003">
    <property type="entry name" value="Alpha-ketoglutarate-dependent taurine dioxygenase"/>
    <property type="match status" value="1"/>
</dbReference>
<keyword evidence="3" id="KW-0479">Metal-binding</keyword>
<evidence type="ECO:0000259" key="7">
    <source>
        <dbReference type="Pfam" id="PF02668"/>
    </source>
</evidence>
<keyword evidence="5" id="KW-0560">Oxidoreductase</keyword>
<dbReference type="GO" id="GO:0046872">
    <property type="term" value="F:metal ion binding"/>
    <property type="evidence" value="ECO:0007669"/>
    <property type="project" value="UniProtKB-KW"/>
</dbReference>
<evidence type="ECO:0000256" key="3">
    <source>
        <dbReference type="ARBA" id="ARBA00022723"/>
    </source>
</evidence>
<protein>
    <submittedName>
        <fullName evidence="8">Alpha-ketoglutarate-dependent sulfonate dioxygenase</fullName>
    </submittedName>
</protein>
<comment type="cofactor">
    <cofactor evidence="1">
        <name>Fe(2+)</name>
        <dbReference type="ChEBI" id="CHEBI:29033"/>
    </cofactor>
</comment>
<gene>
    <name evidence="8" type="primary">JLP1_4</name>
    <name evidence="8" type="ORF">LARI1_G004336</name>
</gene>
<evidence type="ECO:0000256" key="1">
    <source>
        <dbReference type="ARBA" id="ARBA00001954"/>
    </source>
</evidence>
<sequence>MAPSVQQIPEDTPSVLPEKIAAAVKESPKYPQYLPTWNHGQKYSPLEPFTHTEHGKNADTTFQNLLPEGSKAKKLTPTIGSEVTGVQLSKLDAAGKDQLALFVAQRKVVAFRDQDFADLPLQEALDFGGYFGRHHIHPTSGSPEGFPELHIVHRYGAPGTSEFDSFLAGRNSSTSFHSDVSYEAQPPGTTFLYIFDSPEEGGDTVFASQVEAYNRLSETLKERLHGLKAVHSGFEQAQFSRDKDGVVRREPVKNEHPIVRTHPATGEKALFVNQGFTRSIIGLKKEESEALLAFLFNHISRGIDWQARVRWAPKTVVVWDNRVTVHSATLDWNSGERRHLARITPQAEIPFETPYVKPEAELNA</sequence>
<dbReference type="InterPro" id="IPR042098">
    <property type="entry name" value="TauD-like_sf"/>
</dbReference>
<comment type="caution">
    <text evidence="8">The sequence shown here is derived from an EMBL/GenBank/DDBJ whole genome shotgun (WGS) entry which is preliminary data.</text>
</comment>
<keyword evidence="4 8" id="KW-0223">Dioxygenase</keyword>
<keyword evidence="9" id="KW-1185">Reference proteome</keyword>
<accession>A0A8T9BDH9</accession>
<dbReference type="EMBL" id="QGMF01000254">
    <property type="protein sequence ID" value="TVY17461.1"/>
    <property type="molecule type" value="Genomic_DNA"/>
</dbReference>
<evidence type="ECO:0000313" key="9">
    <source>
        <dbReference type="Proteomes" id="UP000469559"/>
    </source>
</evidence>
<dbReference type="Pfam" id="PF02668">
    <property type="entry name" value="TauD"/>
    <property type="match status" value="1"/>
</dbReference>
<evidence type="ECO:0000256" key="6">
    <source>
        <dbReference type="ARBA" id="ARBA00023004"/>
    </source>
</evidence>
<dbReference type="AlphaFoldDB" id="A0A8T9BDH9"/>
<organism evidence="8 9">
    <name type="scientific">Lachnellula arida</name>
    <dbReference type="NCBI Taxonomy" id="1316785"/>
    <lineage>
        <taxon>Eukaryota</taxon>
        <taxon>Fungi</taxon>
        <taxon>Dikarya</taxon>
        <taxon>Ascomycota</taxon>
        <taxon>Pezizomycotina</taxon>
        <taxon>Leotiomycetes</taxon>
        <taxon>Helotiales</taxon>
        <taxon>Lachnaceae</taxon>
        <taxon>Lachnellula</taxon>
    </lineage>
</organism>
<evidence type="ECO:0000256" key="2">
    <source>
        <dbReference type="ARBA" id="ARBA00005896"/>
    </source>
</evidence>
<dbReference type="Proteomes" id="UP000469559">
    <property type="component" value="Unassembled WGS sequence"/>
</dbReference>
<keyword evidence="6" id="KW-0408">Iron</keyword>
<dbReference type="OrthoDB" id="10257314at2759"/>
<dbReference type="InterPro" id="IPR003819">
    <property type="entry name" value="TauD/TfdA-like"/>
</dbReference>
<dbReference type="InterPro" id="IPR051323">
    <property type="entry name" value="AtsK-like"/>
</dbReference>
<dbReference type="GO" id="GO:0016706">
    <property type="term" value="F:2-oxoglutarate-dependent dioxygenase activity"/>
    <property type="evidence" value="ECO:0007669"/>
    <property type="project" value="TreeGrafter"/>
</dbReference>
<dbReference type="GO" id="GO:0005737">
    <property type="term" value="C:cytoplasm"/>
    <property type="evidence" value="ECO:0007669"/>
    <property type="project" value="TreeGrafter"/>
</dbReference>
<evidence type="ECO:0000256" key="5">
    <source>
        <dbReference type="ARBA" id="ARBA00023002"/>
    </source>
</evidence>
<name>A0A8T9BDH9_9HELO</name>
<dbReference type="PANTHER" id="PTHR30468:SF28">
    <property type="entry name" value="ALPHA-KETOGLUTARATE-DEPENDENT TAURINE DIOXYGENASE (AFU_ORTHOLOGUE AFUA_8G02210)-RELATED"/>
    <property type="match status" value="1"/>
</dbReference>
<dbReference type="SUPFAM" id="SSF51197">
    <property type="entry name" value="Clavaminate synthase-like"/>
    <property type="match status" value="1"/>
</dbReference>
<proteinExistence type="inferred from homology"/>
<evidence type="ECO:0000256" key="4">
    <source>
        <dbReference type="ARBA" id="ARBA00022964"/>
    </source>
</evidence>
<evidence type="ECO:0000313" key="8">
    <source>
        <dbReference type="EMBL" id="TVY17461.1"/>
    </source>
</evidence>
<dbReference type="PANTHER" id="PTHR30468">
    <property type="entry name" value="ALPHA-KETOGLUTARATE-DEPENDENT SULFONATE DIOXYGENASE"/>
    <property type="match status" value="1"/>
</dbReference>
<feature type="domain" description="TauD/TfdA-like" evidence="7">
    <location>
        <begin position="72"/>
        <end position="344"/>
    </location>
</feature>